<feature type="region of interest" description="Disordered" evidence="1">
    <location>
        <begin position="46"/>
        <end position="65"/>
    </location>
</feature>
<reference evidence="2 3" key="1">
    <citation type="submission" date="2019-04" db="EMBL/GenBank/DDBJ databases">
        <title>An improved genome assembly and genetic linkage map for asparagus bean, Vigna unguiculata ssp. sesquipedialis.</title>
        <authorList>
            <person name="Xia Q."/>
            <person name="Zhang R."/>
            <person name="Dong Y."/>
        </authorList>
    </citation>
    <scope>NUCLEOTIDE SEQUENCE [LARGE SCALE GENOMIC DNA]</scope>
    <source>
        <tissue evidence="2">Leaf</tissue>
    </source>
</reference>
<accession>A0A4D6L6Y5</accession>
<gene>
    <name evidence="2" type="ORF">DEO72_LG2g4619</name>
</gene>
<evidence type="ECO:0000313" key="3">
    <source>
        <dbReference type="Proteomes" id="UP000501690"/>
    </source>
</evidence>
<organism evidence="2 3">
    <name type="scientific">Vigna unguiculata</name>
    <name type="common">Cowpea</name>
    <dbReference type="NCBI Taxonomy" id="3917"/>
    <lineage>
        <taxon>Eukaryota</taxon>
        <taxon>Viridiplantae</taxon>
        <taxon>Streptophyta</taxon>
        <taxon>Embryophyta</taxon>
        <taxon>Tracheophyta</taxon>
        <taxon>Spermatophyta</taxon>
        <taxon>Magnoliopsida</taxon>
        <taxon>eudicotyledons</taxon>
        <taxon>Gunneridae</taxon>
        <taxon>Pentapetalae</taxon>
        <taxon>rosids</taxon>
        <taxon>fabids</taxon>
        <taxon>Fabales</taxon>
        <taxon>Fabaceae</taxon>
        <taxon>Papilionoideae</taxon>
        <taxon>50 kb inversion clade</taxon>
        <taxon>NPAAA clade</taxon>
        <taxon>indigoferoid/millettioid clade</taxon>
        <taxon>Phaseoleae</taxon>
        <taxon>Vigna</taxon>
    </lineage>
</organism>
<protein>
    <submittedName>
        <fullName evidence="2">Uncharacterized protein</fullName>
    </submittedName>
</protein>
<dbReference type="Proteomes" id="UP000501690">
    <property type="component" value="Linkage Group LG2"/>
</dbReference>
<sequence length="65" mass="7402">MEQRRYLSMFRGGGFSKETTGTMDFARMVDFEGDNGLRIELSKRVKPDGPARWPTKKKRAGCESS</sequence>
<name>A0A4D6L6Y5_VIGUN</name>
<proteinExistence type="predicted"/>
<dbReference type="EMBL" id="CP039346">
    <property type="protein sequence ID" value="QCD84268.1"/>
    <property type="molecule type" value="Genomic_DNA"/>
</dbReference>
<dbReference type="AlphaFoldDB" id="A0A4D6L6Y5"/>
<evidence type="ECO:0000313" key="2">
    <source>
        <dbReference type="EMBL" id="QCD84268.1"/>
    </source>
</evidence>
<evidence type="ECO:0000256" key="1">
    <source>
        <dbReference type="SAM" id="MobiDB-lite"/>
    </source>
</evidence>
<keyword evidence="3" id="KW-1185">Reference proteome</keyword>